<dbReference type="PANTHER" id="PTHR42756">
    <property type="entry name" value="TRANSCRIPTIONAL REGULATOR, MARR"/>
    <property type="match status" value="1"/>
</dbReference>
<evidence type="ECO:0000259" key="4">
    <source>
        <dbReference type="PROSITE" id="PS50995"/>
    </source>
</evidence>
<dbReference type="Gene3D" id="1.10.10.10">
    <property type="entry name" value="Winged helix-like DNA-binding domain superfamily/Winged helix DNA-binding domain"/>
    <property type="match status" value="1"/>
</dbReference>
<organism evidence="6 7">
    <name type="scientific">Bifidobacterium vespertilionis</name>
    <dbReference type="NCBI Taxonomy" id="2562524"/>
    <lineage>
        <taxon>Bacteria</taxon>
        <taxon>Bacillati</taxon>
        <taxon>Actinomycetota</taxon>
        <taxon>Actinomycetes</taxon>
        <taxon>Bifidobacteriales</taxon>
        <taxon>Bifidobacteriaceae</taxon>
        <taxon>Bifidobacterium</taxon>
    </lineage>
</organism>
<dbReference type="AlphaFoldDB" id="A0A5J5DVW6"/>
<evidence type="ECO:0000313" key="6">
    <source>
        <dbReference type="EMBL" id="KAA8821069.1"/>
    </source>
</evidence>
<dbReference type="PANTHER" id="PTHR42756:SF1">
    <property type="entry name" value="TRANSCRIPTIONAL REPRESSOR OF EMRAB OPERON"/>
    <property type="match status" value="1"/>
</dbReference>
<accession>A0A5J5DVW6</accession>
<feature type="domain" description="HTH marR-type" evidence="4">
    <location>
        <begin position="1"/>
        <end position="134"/>
    </location>
</feature>
<dbReference type="SMART" id="SM00347">
    <property type="entry name" value="HTH_MARR"/>
    <property type="match status" value="1"/>
</dbReference>
<dbReference type="InterPro" id="IPR011991">
    <property type="entry name" value="ArsR-like_HTH"/>
</dbReference>
<evidence type="ECO:0000313" key="5">
    <source>
        <dbReference type="EMBL" id="KAA8816085.1"/>
    </source>
</evidence>
<keyword evidence="1" id="KW-0805">Transcription regulation</keyword>
<dbReference type="Proteomes" id="UP000345527">
    <property type="component" value="Unassembled WGS sequence"/>
</dbReference>
<dbReference type="PROSITE" id="PS50995">
    <property type="entry name" value="HTH_MARR_2"/>
    <property type="match status" value="1"/>
</dbReference>
<gene>
    <name evidence="6" type="ORF">EM848_11385</name>
    <name evidence="5" type="ORF">EMO90_11765</name>
</gene>
<dbReference type="Pfam" id="PF01047">
    <property type="entry name" value="MarR"/>
    <property type="match status" value="1"/>
</dbReference>
<dbReference type="GO" id="GO:0003700">
    <property type="term" value="F:DNA-binding transcription factor activity"/>
    <property type="evidence" value="ECO:0007669"/>
    <property type="project" value="InterPro"/>
</dbReference>
<evidence type="ECO:0000256" key="2">
    <source>
        <dbReference type="ARBA" id="ARBA00023125"/>
    </source>
</evidence>
<keyword evidence="2" id="KW-0238">DNA-binding</keyword>
<dbReference type="OrthoDB" id="3237509at2"/>
<name>A0A5J5DVW6_9BIFI</name>
<evidence type="ECO:0000313" key="8">
    <source>
        <dbReference type="Proteomes" id="UP000374630"/>
    </source>
</evidence>
<dbReference type="EMBL" id="RZOA01000034">
    <property type="protein sequence ID" value="KAA8821069.1"/>
    <property type="molecule type" value="Genomic_DNA"/>
</dbReference>
<dbReference type="InterPro" id="IPR036390">
    <property type="entry name" value="WH_DNA-bd_sf"/>
</dbReference>
<evidence type="ECO:0000256" key="3">
    <source>
        <dbReference type="ARBA" id="ARBA00023163"/>
    </source>
</evidence>
<keyword evidence="8" id="KW-1185">Reference proteome</keyword>
<comment type="caution">
    <text evidence="6">The sequence shown here is derived from an EMBL/GenBank/DDBJ whole genome shotgun (WGS) entry which is preliminary data.</text>
</comment>
<sequence>MGYEQEAVDALFGCMRGNRSKMQSEMVRGAHGEPFVLHELLRRGTLTPSQMAASMGATSGRVSTVLAALEKKGLITRDVDPDDRRVVCVSLTDAGRERARADMAEMRDAMCWIFAQMGERRTREFVDLVEEFTTYMTICHPGKPRPTPEEVREAFAERRDARAGRV</sequence>
<dbReference type="EMBL" id="RZNZ01000024">
    <property type="protein sequence ID" value="KAA8816085.1"/>
    <property type="molecule type" value="Genomic_DNA"/>
</dbReference>
<dbReference type="PRINTS" id="PR00598">
    <property type="entry name" value="HTHMARR"/>
</dbReference>
<proteinExistence type="predicted"/>
<dbReference type="InterPro" id="IPR000835">
    <property type="entry name" value="HTH_MarR-typ"/>
</dbReference>
<dbReference type="Proteomes" id="UP000374630">
    <property type="component" value="Unassembled WGS sequence"/>
</dbReference>
<keyword evidence="3" id="KW-0804">Transcription</keyword>
<dbReference type="InterPro" id="IPR036388">
    <property type="entry name" value="WH-like_DNA-bd_sf"/>
</dbReference>
<evidence type="ECO:0000256" key="1">
    <source>
        <dbReference type="ARBA" id="ARBA00023015"/>
    </source>
</evidence>
<protein>
    <submittedName>
        <fullName evidence="6">MarR family transcriptional regulator</fullName>
    </submittedName>
</protein>
<evidence type="ECO:0000313" key="7">
    <source>
        <dbReference type="Proteomes" id="UP000345527"/>
    </source>
</evidence>
<dbReference type="SUPFAM" id="SSF46785">
    <property type="entry name" value="Winged helix' DNA-binding domain"/>
    <property type="match status" value="1"/>
</dbReference>
<dbReference type="RefSeq" id="WP_150355049.1">
    <property type="nucleotide sequence ID" value="NZ_RZNZ01000024.1"/>
</dbReference>
<reference evidence="7 8" key="1">
    <citation type="journal article" date="2019" name="Syst. Appl. Microbiol.">
        <title>Characterization of Bifidobacterium species in feaces of the Egyptian fruit bat: Description of B. vespertilionis sp. nov. and B. rousetti sp. nov.</title>
        <authorList>
            <person name="Modesto M."/>
            <person name="Satti M."/>
            <person name="Watanabe K."/>
            <person name="Puglisi E."/>
            <person name="Morelli L."/>
            <person name="Huang C.-H."/>
            <person name="Liou J.-S."/>
            <person name="Miyashita M."/>
            <person name="Tamura T."/>
            <person name="Saito S."/>
            <person name="Mori K."/>
            <person name="Huang L."/>
            <person name="Sciavilla P."/>
            <person name="Sandri C."/>
            <person name="Spiezio C."/>
            <person name="Vitali F."/>
            <person name="Cavalieri D."/>
            <person name="Perpetuini G."/>
            <person name="Tofalo R."/>
            <person name="Bonetti A."/>
            <person name="Arita M."/>
            <person name="Mattarelli P."/>
        </authorList>
    </citation>
    <scope>NUCLEOTIDE SEQUENCE [LARGE SCALE GENOMIC DNA]</scope>
    <source>
        <strain evidence="5 8">RST16</strain>
        <strain evidence="6 7">RST8</strain>
    </source>
</reference>
<dbReference type="GO" id="GO:0003677">
    <property type="term" value="F:DNA binding"/>
    <property type="evidence" value="ECO:0007669"/>
    <property type="project" value="UniProtKB-KW"/>
</dbReference>
<dbReference type="CDD" id="cd00090">
    <property type="entry name" value="HTH_ARSR"/>
    <property type="match status" value="1"/>
</dbReference>